<sequence length="100" mass="10449">MSLKSHTSLRVPWACQASVLDFPLLAGPGGRGRGAPGILNPPASSFLVNSFLCLALPAPRRGRGEEKEPREGNPILLQGPEGPGSLSHHPSQDAPPPLSK</sequence>
<keyword evidence="3" id="KW-1185">Reference proteome</keyword>
<name>A0ABN9ZMH3_PIPNA</name>
<accession>A0ABN9ZMH3</accession>
<dbReference type="EMBL" id="OY882875">
    <property type="protein sequence ID" value="CAK6439500.1"/>
    <property type="molecule type" value="Genomic_DNA"/>
</dbReference>
<evidence type="ECO:0000313" key="3">
    <source>
        <dbReference type="Proteomes" id="UP001314169"/>
    </source>
</evidence>
<dbReference type="Proteomes" id="UP001314169">
    <property type="component" value="Chromosome 18"/>
</dbReference>
<organism evidence="2 3">
    <name type="scientific">Pipistrellus nathusii</name>
    <name type="common">Nathusius' pipistrelle</name>
    <dbReference type="NCBI Taxonomy" id="59473"/>
    <lineage>
        <taxon>Eukaryota</taxon>
        <taxon>Metazoa</taxon>
        <taxon>Chordata</taxon>
        <taxon>Craniata</taxon>
        <taxon>Vertebrata</taxon>
        <taxon>Euteleostomi</taxon>
        <taxon>Mammalia</taxon>
        <taxon>Eutheria</taxon>
        <taxon>Laurasiatheria</taxon>
        <taxon>Chiroptera</taxon>
        <taxon>Yangochiroptera</taxon>
        <taxon>Vespertilionidae</taxon>
        <taxon>Pipistrellus</taxon>
    </lineage>
</organism>
<evidence type="ECO:0000313" key="2">
    <source>
        <dbReference type="EMBL" id="CAK6439500.1"/>
    </source>
</evidence>
<protein>
    <submittedName>
        <fullName evidence="2">Uncharacterized protein</fullName>
    </submittedName>
</protein>
<evidence type="ECO:0000256" key="1">
    <source>
        <dbReference type="SAM" id="MobiDB-lite"/>
    </source>
</evidence>
<reference evidence="2" key="1">
    <citation type="submission" date="2023-12" db="EMBL/GenBank/DDBJ databases">
        <authorList>
            <person name="Brown T."/>
        </authorList>
    </citation>
    <scope>NUCLEOTIDE SEQUENCE</scope>
</reference>
<proteinExistence type="predicted"/>
<feature type="region of interest" description="Disordered" evidence="1">
    <location>
        <begin position="61"/>
        <end position="100"/>
    </location>
</feature>
<gene>
    <name evidence="2" type="ORF">MPIPNATIZW_LOCUS7806</name>
</gene>
<feature type="compositionally biased region" description="Basic and acidic residues" evidence="1">
    <location>
        <begin position="62"/>
        <end position="71"/>
    </location>
</feature>